<feature type="non-terminal residue" evidence="1">
    <location>
        <position position="1"/>
    </location>
</feature>
<dbReference type="Proteomes" id="UP000593568">
    <property type="component" value="Unassembled WGS sequence"/>
</dbReference>
<gene>
    <name evidence="1" type="ORF">Gotri_025964</name>
</gene>
<proteinExistence type="predicted"/>
<dbReference type="AlphaFoldDB" id="A0A7J9FPY1"/>
<reference evidence="1 2" key="1">
    <citation type="journal article" date="2019" name="Genome Biol. Evol.">
        <title>Insights into the evolution of the New World diploid cottons (Gossypium, subgenus Houzingenia) based on genome sequencing.</title>
        <authorList>
            <person name="Grover C.E."/>
            <person name="Arick M.A. 2nd"/>
            <person name="Thrash A."/>
            <person name="Conover J.L."/>
            <person name="Sanders W.S."/>
            <person name="Peterson D.G."/>
            <person name="Frelichowski J.E."/>
            <person name="Scheffler J.A."/>
            <person name="Scheffler B.E."/>
            <person name="Wendel J.F."/>
        </authorList>
    </citation>
    <scope>NUCLEOTIDE SEQUENCE [LARGE SCALE GENOMIC DNA]</scope>
    <source>
        <strain evidence="1">8</strain>
        <tissue evidence="1">Leaf</tissue>
    </source>
</reference>
<comment type="caution">
    <text evidence="1">The sequence shown here is derived from an EMBL/GenBank/DDBJ whole genome shotgun (WGS) entry which is preliminary data.</text>
</comment>
<accession>A0A7J9FPY1</accession>
<sequence length="76" mass="8724">SSKFVLRSQQFVTKAPFWNHILTVYKKGRDKQVMAEAPVDYHTKHQANTKIWEISKEAAVAGKFPISKSHCSLIYC</sequence>
<protein>
    <submittedName>
        <fullName evidence="1">Uncharacterized protein</fullName>
    </submittedName>
</protein>
<name>A0A7J9FPY1_9ROSI</name>
<organism evidence="1 2">
    <name type="scientific">Gossypium trilobum</name>
    <dbReference type="NCBI Taxonomy" id="34281"/>
    <lineage>
        <taxon>Eukaryota</taxon>
        <taxon>Viridiplantae</taxon>
        <taxon>Streptophyta</taxon>
        <taxon>Embryophyta</taxon>
        <taxon>Tracheophyta</taxon>
        <taxon>Spermatophyta</taxon>
        <taxon>Magnoliopsida</taxon>
        <taxon>eudicotyledons</taxon>
        <taxon>Gunneridae</taxon>
        <taxon>Pentapetalae</taxon>
        <taxon>rosids</taxon>
        <taxon>malvids</taxon>
        <taxon>Malvales</taxon>
        <taxon>Malvaceae</taxon>
        <taxon>Malvoideae</taxon>
        <taxon>Gossypium</taxon>
    </lineage>
</organism>
<evidence type="ECO:0000313" key="1">
    <source>
        <dbReference type="EMBL" id="MBA0787238.1"/>
    </source>
</evidence>
<keyword evidence="2" id="KW-1185">Reference proteome</keyword>
<dbReference type="EMBL" id="JABEZW010225535">
    <property type="protein sequence ID" value="MBA0787238.1"/>
    <property type="molecule type" value="Genomic_DNA"/>
</dbReference>
<evidence type="ECO:0000313" key="2">
    <source>
        <dbReference type="Proteomes" id="UP000593568"/>
    </source>
</evidence>